<dbReference type="PANTHER" id="PTHR12137">
    <property type="entry name" value="CARBOHYDRATE SULFOTRANSFERASE"/>
    <property type="match status" value="1"/>
</dbReference>
<dbReference type="EMBL" id="VRMN01000009">
    <property type="protein sequence ID" value="KAA8492441.1"/>
    <property type="molecule type" value="Genomic_DNA"/>
</dbReference>
<dbReference type="GO" id="GO:0000139">
    <property type="term" value="C:Golgi membrane"/>
    <property type="evidence" value="ECO:0007669"/>
    <property type="project" value="UniProtKB-SubCell"/>
</dbReference>
<evidence type="ECO:0000313" key="10">
    <source>
        <dbReference type="EMBL" id="KAA8492441.1"/>
    </source>
</evidence>
<evidence type="ECO:0000256" key="1">
    <source>
        <dbReference type="ARBA" id="ARBA00004323"/>
    </source>
</evidence>
<dbReference type="GO" id="GO:0008146">
    <property type="term" value="F:sulfotransferase activity"/>
    <property type="evidence" value="ECO:0007669"/>
    <property type="project" value="InterPro"/>
</dbReference>
<reference evidence="11" key="1">
    <citation type="journal article" date="2019" name="Nat. Commun.">
        <title>Expansion of phycobilisome linker gene families in mesophilic red algae.</title>
        <authorList>
            <person name="Lee J."/>
            <person name="Kim D."/>
            <person name="Bhattacharya D."/>
            <person name="Yoon H.S."/>
        </authorList>
    </citation>
    <scope>NUCLEOTIDE SEQUENCE [LARGE SCALE GENOMIC DNA]</scope>
    <source>
        <strain evidence="11">CCMP 1328</strain>
    </source>
</reference>
<gene>
    <name evidence="10" type="ORF">FVE85_7948</name>
</gene>
<comment type="similarity">
    <text evidence="2">Belongs to the sulfotransferase 2 family.</text>
</comment>
<evidence type="ECO:0000256" key="9">
    <source>
        <dbReference type="SAM" id="Phobius"/>
    </source>
</evidence>
<protein>
    <submittedName>
        <fullName evidence="10">Carbohydrate sulfotransferase 14</fullName>
    </submittedName>
</protein>
<evidence type="ECO:0000256" key="7">
    <source>
        <dbReference type="ARBA" id="ARBA00023136"/>
    </source>
</evidence>
<keyword evidence="3 10" id="KW-0808">Transferase</keyword>
<dbReference type="InterPro" id="IPR018011">
    <property type="entry name" value="Carb_sulfotrans_8-10"/>
</dbReference>
<organism evidence="10 11">
    <name type="scientific">Porphyridium purpureum</name>
    <name type="common">Red alga</name>
    <name type="synonym">Porphyridium cruentum</name>
    <dbReference type="NCBI Taxonomy" id="35688"/>
    <lineage>
        <taxon>Eukaryota</taxon>
        <taxon>Rhodophyta</taxon>
        <taxon>Bangiophyceae</taxon>
        <taxon>Porphyridiales</taxon>
        <taxon>Porphyridiaceae</taxon>
        <taxon>Porphyridium</taxon>
    </lineage>
</organism>
<sequence length="384" mass="43333">MSGDGMRAVTVRRPAPGLVGRIWRGLGHPVVSLASVFCALYCVVGVYYAERREGRGFEEAPQPRARRKNDLGAAALVALDGWMYANESTLQSLSVMRDMRNDAVARDEYIAQLRAVKDELGASRLAAREEMVPSALIPENSVDVEVMMQHSFAKRLIVSQRLRAVYCPIPKVASTNFKRLIRKFEGFSDHQNLTRAHSSDSGLVRLSELAPELARQILEDRTYLKFVVVREPYSRALSCYLNKFHTRQISDPEFRRFLGQLVGWKYIGDAEVTEADRPTFARFVNAIWKQLPAQMNEHWAIQSVLCGIGVIPYDFVGRFEELPEHALLILRALGKSAESFPSPSEIGFLSTEANTQLDAFYTPALRSSVREIYHADFNLLEYAI</sequence>
<evidence type="ECO:0000256" key="5">
    <source>
        <dbReference type="ARBA" id="ARBA00022989"/>
    </source>
</evidence>
<accession>A0A5J4YLS8</accession>
<keyword evidence="7 9" id="KW-0472">Membrane</keyword>
<keyword evidence="11" id="KW-1185">Reference proteome</keyword>
<keyword evidence="6" id="KW-0333">Golgi apparatus</keyword>
<proteinExistence type="inferred from homology"/>
<comment type="caution">
    <text evidence="10">The sequence shown here is derived from an EMBL/GenBank/DDBJ whole genome shotgun (WGS) entry which is preliminary data.</text>
</comment>
<evidence type="ECO:0000256" key="3">
    <source>
        <dbReference type="ARBA" id="ARBA00022679"/>
    </source>
</evidence>
<evidence type="ECO:0000256" key="2">
    <source>
        <dbReference type="ARBA" id="ARBA00006339"/>
    </source>
</evidence>
<keyword evidence="8" id="KW-0325">Glycoprotein</keyword>
<keyword evidence="4 9" id="KW-0812">Transmembrane</keyword>
<comment type="subcellular location">
    <subcellularLocation>
        <location evidence="1">Golgi apparatus membrane</location>
        <topology evidence="1">Single-pass type II membrane protein</topology>
    </subcellularLocation>
</comment>
<evidence type="ECO:0000256" key="8">
    <source>
        <dbReference type="ARBA" id="ARBA00023180"/>
    </source>
</evidence>
<evidence type="ECO:0000313" key="11">
    <source>
        <dbReference type="Proteomes" id="UP000324585"/>
    </source>
</evidence>
<dbReference type="InterPro" id="IPR005331">
    <property type="entry name" value="Sulfotransferase"/>
</dbReference>
<evidence type="ECO:0000256" key="6">
    <source>
        <dbReference type="ARBA" id="ARBA00023034"/>
    </source>
</evidence>
<keyword evidence="5 9" id="KW-1133">Transmembrane helix</keyword>
<dbReference type="PANTHER" id="PTHR12137:SF54">
    <property type="entry name" value="CARBOHYDRATE SULFOTRANSFERASE"/>
    <property type="match status" value="1"/>
</dbReference>
<dbReference type="Proteomes" id="UP000324585">
    <property type="component" value="Unassembled WGS sequence"/>
</dbReference>
<dbReference type="GO" id="GO:0016051">
    <property type="term" value="P:carbohydrate biosynthetic process"/>
    <property type="evidence" value="ECO:0007669"/>
    <property type="project" value="InterPro"/>
</dbReference>
<dbReference type="OrthoDB" id="2019940at2759"/>
<dbReference type="AlphaFoldDB" id="A0A5J4YLS8"/>
<feature type="transmembrane region" description="Helical" evidence="9">
    <location>
        <begin position="30"/>
        <end position="49"/>
    </location>
</feature>
<evidence type="ECO:0000256" key="4">
    <source>
        <dbReference type="ARBA" id="ARBA00022692"/>
    </source>
</evidence>
<name>A0A5J4YLS8_PORPP</name>
<dbReference type="Pfam" id="PF03567">
    <property type="entry name" value="Sulfotransfer_2"/>
    <property type="match status" value="1"/>
</dbReference>